<keyword evidence="5" id="KW-0964">Secreted</keyword>
<evidence type="ECO:0000256" key="2">
    <source>
        <dbReference type="ARBA" id="ARBA00004613"/>
    </source>
</evidence>
<dbReference type="Pfam" id="PF06429">
    <property type="entry name" value="Flg_bbr_C"/>
    <property type="match status" value="1"/>
</dbReference>
<keyword evidence="11" id="KW-1185">Reference proteome</keyword>
<evidence type="ECO:0000256" key="6">
    <source>
        <dbReference type="ARBA" id="ARBA00023143"/>
    </source>
</evidence>
<gene>
    <name evidence="10" type="primary">flgK</name>
    <name evidence="10" type="ORF">L2740_13945</name>
</gene>
<evidence type="ECO:0000256" key="3">
    <source>
        <dbReference type="ARBA" id="ARBA00009677"/>
    </source>
</evidence>
<dbReference type="PRINTS" id="PR01005">
    <property type="entry name" value="FLGHOOKAP1"/>
</dbReference>
<reference evidence="10" key="1">
    <citation type="submission" date="2022-01" db="EMBL/GenBank/DDBJ databases">
        <title>Whole genome-based taxonomy of the Shewanellaceae.</title>
        <authorList>
            <person name="Martin-Rodriguez A.J."/>
        </authorList>
    </citation>
    <scope>NUCLEOTIDE SEQUENCE</scope>
    <source>
        <strain evidence="10">KCTC 23973</strain>
    </source>
</reference>
<sequence>MSLDLMNIARTGVLASQSQLAITSNNIANANTAGYNRQVVSQSTLDSQRVGNDFYGAGTYVSDVKRVYNDYAARELRIGSTAVSESQTTFTKMSELDQLFSQLGKAVPQGLNDFFASMNALADIPDDIGMRDSFLTSAKQLASSVNQMQSHLDGQMTQTNDQISAVTDRINEISTELGNINRELMKSQGQDMQLLDKQDALILELSEYGSVNVVPLESGAKSVMLGGSVMLVSGEMSMQLGTSQGDPYPNELQITAQSGGQSMTIDASKMGGQLGALVNYRDDTLIPSQMELGQFALGISDAFNQAQAQGIDLNGQVGANIFTDINDPAMQIGRVGALSTNTGTAALSVNIDSVGDLTGSSYELKFIAPATYELKDSVSGNVTPLTLNGNKLEGADGFSININAGTMASGDTFEIRPTAGAASSLSVAMTDPKGIAAASAKITADVSNSGNTEVKLVSIDDRNAANFPIKGAELTFEIDPSATPPTYEVFDVDGTSLGAAAPYTPPSISSHGFTIEVDSTAASKERFTFDLSFAEGDNSNMVNMAKLNEAKLMNGGKTTLSDVFEDTTLSVGSKAKSAEISVGSAEAIYNQAYTRIQSVSGVNLDEEAANLMRFQQSYQASARIMTTANEIFNTLFSSLR</sequence>
<comment type="caution">
    <text evidence="10">The sequence shown here is derived from an EMBL/GenBank/DDBJ whole genome shotgun (WGS) entry which is preliminary data.</text>
</comment>
<dbReference type="GO" id="GO:0005198">
    <property type="term" value="F:structural molecule activity"/>
    <property type="evidence" value="ECO:0007669"/>
    <property type="project" value="InterPro"/>
</dbReference>
<accession>A0A9X1ZEM2</accession>
<dbReference type="InterPro" id="IPR053927">
    <property type="entry name" value="FlgK_helical"/>
</dbReference>
<evidence type="ECO:0000259" key="7">
    <source>
        <dbReference type="Pfam" id="PF00460"/>
    </source>
</evidence>
<proteinExistence type="inferred from homology"/>
<comment type="similarity">
    <text evidence="3">Belongs to the flagella basal body rod proteins family.</text>
</comment>
<keyword evidence="10" id="KW-0282">Flagellum</keyword>
<dbReference type="InterPro" id="IPR010930">
    <property type="entry name" value="Flg_bb/hook_C_dom"/>
</dbReference>
<dbReference type="InterPro" id="IPR019776">
    <property type="entry name" value="Flagellar_basal_body_rod_CS"/>
</dbReference>
<dbReference type="NCBIfam" id="TIGR02492">
    <property type="entry name" value="flgK_ends"/>
    <property type="match status" value="1"/>
</dbReference>
<feature type="domain" description="Flagellar hook-associated protein FlgK helical" evidence="9">
    <location>
        <begin position="93"/>
        <end position="322"/>
    </location>
</feature>
<keyword evidence="6" id="KW-0975">Bacterial flagellum</keyword>
<dbReference type="Proteomes" id="UP001139293">
    <property type="component" value="Unassembled WGS sequence"/>
</dbReference>
<feature type="domain" description="Flagellar basal-body/hook protein C-terminal" evidence="8">
    <location>
        <begin position="599"/>
        <end position="635"/>
    </location>
</feature>
<dbReference type="AlphaFoldDB" id="A0A9X1ZEM2"/>
<evidence type="ECO:0000313" key="11">
    <source>
        <dbReference type="Proteomes" id="UP001139293"/>
    </source>
</evidence>
<evidence type="ECO:0000256" key="1">
    <source>
        <dbReference type="ARBA" id="ARBA00004365"/>
    </source>
</evidence>
<protein>
    <recommendedName>
        <fullName evidence="4">Flagellar hook-associated protein 1</fullName>
    </recommendedName>
</protein>
<dbReference type="PANTHER" id="PTHR30033:SF1">
    <property type="entry name" value="FLAGELLAR HOOK-ASSOCIATED PROTEIN 1"/>
    <property type="match status" value="1"/>
</dbReference>
<dbReference type="InterPro" id="IPR001444">
    <property type="entry name" value="Flag_bb_rod_N"/>
</dbReference>
<keyword evidence="10" id="KW-0966">Cell projection</keyword>
<dbReference type="Pfam" id="PF22638">
    <property type="entry name" value="FlgK_D1"/>
    <property type="match status" value="1"/>
</dbReference>
<evidence type="ECO:0000259" key="9">
    <source>
        <dbReference type="Pfam" id="PF22638"/>
    </source>
</evidence>
<comment type="subcellular location">
    <subcellularLocation>
        <location evidence="1">Bacterial flagellum</location>
    </subcellularLocation>
    <subcellularLocation>
        <location evidence="2">Secreted</location>
    </subcellularLocation>
</comment>
<dbReference type="PROSITE" id="PS00588">
    <property type="entry name" value="FLAGELLA_BB_ROD"/>
    <property type="match status" value="1"/>
</dbReference>
<dbReference type="GO" id="GO:0005576">
    <property type="term" value="C:extracellular region"/>
    <property type="evidence" value="ECO:0007669"/>
    <property type="project" value="UniProtKB-SubCell"/>
</dbReference>
<keyword evidence="10" id="KW-0969">Cilium</keyword>
<dbReference type="GO" id="GO:0044780">
    <property type="term" value="P:bacterial-type flagellum assembly"/>
    <property type="evidence" value="ECO:0007669"/>
    <property type="project" value="InterPro"/>
</dbReference>
<dbReference type="InterPro" id="IPR002371">
    <property type="entry name" value="FlgK"/>
</dbReference>
<dbReference type="GO" id="GO:0009424">
    <property type="term" value="C:bacterial-type flagellum hook"/>
    <property type="evidence" value="ECO:0007669"/>
    <property type="project" value="InterPro"/>
</dbReference>
<dbReference type="Pfam" id="PF00460">
    <property type="entry name" value="Flg_bb_rod"/>
    <property type="match status" value="1"/>
</dbReference>
<evidence type="ECO:0000259" key="8">
    <source>
        <dbReference type="Pfam" id="PF06429"/>
    </source>
</evidence>
<name>A0A9X1ZEM2_9GAMM</name>
<dbReference type="EMBL" id="JAKILB010000008">
    <property type="protein sequence ID" value="MCL1139647.1"/>
    <property type="molecule type" value="Genomic_DNA"/>
</dbReference>
<evidence type="ECO:0000256" key="4">
    <source>
        <dbReference type="ARBA" id="ARBA00016244"/>
    </source>
</evidence>
<dbReference type="RefSeq" id="WP_248950759.1">
    <property type="nucleotide sequence ID" value="NZ_JAKILB010000008.1"/>
</dbReference>
<evidence type="ECO:0000313" key="10">
    <source>
        <dbReference type="EMBL" id="MCL1139647.1"/>
    </source>
</evidence>
<feature type="domain" description="Flagellar basal body rod protein N-terminal" evidence="7">
    <location>
        <begin position="6"/>
        <end position="35"/>
    </location>
</feature>
<organism evidence="10 11">
    <name type="scientific">Shewanella pneumatophori</name>
    <dbReference type="NCBI Taxonomy" id="314092"/>
    <lineage>
        <taxon>Bacteria</taxon>
        <taxon>Pseudomonadati</taxon>
        <taxon>Pseudomonadota</taxon>
        <taxon>Gammaproteobacteria</taxon>
        <taxon>Alteromonadales</taxon>
        <taxon>Shewanellaceae</taxon>
        <taxon>Shewanella</taxon>
    </lineage>
</organism>
<evidence type="ECO:0000256" key="5">
    <source>
        <dbReference type="ARBA" id="ARBA00022525"/>
    </source>
</evidence>
<dbReference type="SUPFAM" id="SSF64518">
    <property type="entry name" value="Phase 1 flagellin"/>
    <property type="match status" value="2"/>
</dbReference>
<dbReference type="PANTHER" id="PTHR30033">
    <property type="entry name" value="FLAGELLAR HOOK-ASSOCIATED PROTEIN 1"/>
    <property type="match status" value="1"/>
</dbReference>